<proteinExistence type="predicted"/>
<keyword evidence="3" id="KW-1185">Reference proteome</keyword>
<feature type="compositionally biased region" description="Pro residues" evidence="1">
    <location>
        <begin position="658"/>
        <end position="684"/>
    </location>
</feature>
<evidence type="ECO:0000313" key="3">
    <source>
        <dbReference type="Proteomes" id="UP001341840"/>
    </source>
</evidence>
<organism evidence="2 3">
    <name type="scientific">Stylosanthes scabra</name>
    <dbReference type="NCBI Taxonomy" id="79078"/>
    <lineage>
        <taxon>Eukaryota</taxon>
        <taxon>Viridiplantae</taxon>
        <taxon>Streptophyta</taxon>
        <taxon>Embryophyta</taxon>
        <taxon>Tracheophyta</taxon>
        <taxon>Spermatophyta</taxon>
        <taxon>Magnoliopsida</taxon>
        <taxon>eudicotyledons</taxon>
        <taxon>Gunneridae</taxon>
        <taxon>Pentapetalae</taxon>
        <taxon>rosids</taxon>
        <taxon>fabids</taxon>
        <taxon>Fabales</taxon>
        <taxon>Fabaceae</taxon>
        <taxon>Papilionoideae</taxon>
        <taxon>50 kb inversion clade</taxon>
        <taxon>dalbergioids sensu lato</taxon>
        <taxon>Dalbergieae</taxon>
        <taxon>Pterocarpus clade</taxon>
        <taxon>Stylosanthes</taxon>
    </lineage>
</organism>
<dbReference type="PANTHER" id="PTHR34835:SF34">
    <property type="entry name" value="OS08G0555500 PROTEIN"/>
    <property type="match status" value="1"/>
</dbReference>
<feature type="compositionally biased region" description="Acidic residues" evidence="1">
    <location>
        <begin position="526"/>
        <end position="548"/>
    </location>
</feature>
<feature type="region of interest" description="Disordered" evidence="1">
    <location>
        <begin position="515"/>
        <end position="725"/>
    </location>
</feature>
<evidence type="ECO:0000313" key="2">
    <source>
        <dbReference type="EMBL" id="MED6147613.1"/>
    </source>
</evidence>
<evidence type="ECO:0000256" key="1">
    <source>
        <dbReference type="SAM" id="MobiDB-lite"/>
    </source>
</evidence>
<dbReference type="EMBL" id="JASCZI010090898">
    <property type="protein sequence ID" value="MED6147613.1"/>
    <property type="molecule type" value="Genomic_DNA"/>
</dbReference>
<accession>A0ABU6TI42</accession>
<feature type="region of interest" description="Disordered" evidence="1">
    <location>
        <begin position="1"/>
        <end position="38"/>
    </location>
</feature>
<sequence length="818" mass="92585">MASSDHALTTPRRGLSPLTTPRCGAQGPNHARPNVAKQPKSRLDHAIAWIQRYLHPKHLKPNVTHSSQAQILQLYSISDGASNVKVKEVRRNKQLVKFDPEIERTLTRNRNMVKFQRALQGNPSVGNSSEDFTEVFSDSEKEVIQDNMADEEHNNQRRTLRDYITPTTVSCSSSVVRPAIEANNFARISSKGFHSFLFLFSKIMAHGTKSWNEGKGKNDKKSKNQGSPKKKDVSTHCLSARPPLPMPTKNLATVFNQCLRNDQTKMALVEEMGFGAFASLPDYNLKQHMLKELVNIFSIYDNNIHSVHGAVKITTEKIGKALGLSWKGEPFDDKVSEKELSEEDHAVFKMFQGKNQAELTRLVMRTPVDIESNRILFKRAFLIFIQKCFLLATSSPNVTPKALTTLFDIETTRERNWALHVHDFFLDEVKKAKLNKTKAVHGCCYVMMIIYFHETHFGKTPREPEAQFSWITYWIGENLKKRLLYEQNHATGLIKTGMLRAAKERLQRRNMELKMGVNLKRKEPDSLESESAESESEEDYESEEEYDESSFGGSSPEVDSENTMLEELVQRRPLSNPSPALQERRSKKRQEPIASGVQRNEDRPLAESNIPPTNIVQQGTPEAHPHLHPKKAANESNTPKQPTHDGRVRPASDEPGQTPQPQPQLPQPQPQPPQPQLQPQPPQPQHEELIDISSSSNDENQPPPRKMLIPKTEEANLPTEEAQPSQTVVEVVNIYLTQEVIDLSLSPEDDRQQQPFVVKQEQDVDTSPGVEEPLLTTQTMQAIDEIDEQLRQNPGLLQSPEPSGTFDILADMEKRVAT</sequence>
<comment type="caution">
    <text evidence="2">The sequence shown here is derived from an EMBL/GenBank/DDBJ whole genome shotgun (WGS) entry which is preliminary data.</text>
</comment>
<feature type="compositionally biased region" description="Basic and acidic residues" evidence="1">
    <location>
        <begin position="642"/>
        <end position="652"/>
    </location>
</feature>
<protein>
    <submittedName>
        <fullName evidence="2">Uncharacterized protein</fullName>
    </submittedName>
</protein>
<dbReference type="Proteomes" id="UP001341840">
    <property type="component" value="Unassembled WGS sequence"/>
</dbReference>
<name>A0ABU6TI42_9FABA</name>
<reference evidence="2 3" key="1">
    <citation type="journal article" date="2023" name="Plants (Basel)">
        <title>Bridging the Gap: Combining Genomics and Transcriptomics Approaches to Understand Stylosanthes scabra, an Orphan Legume from the Brazilian Caatinga.</title>
        <authorList>
            <person name="Ferreira-Neto J.R.C."/>
            <person name="da Silva M.D."/>
            <person name="Binneck E."/>
            <person name="de Melo N.F."/>
            <person name="da Silva R.H."/>
            <person name="de Melo A.L.T.M."/>
            <person name="Pandolfi V."/>
            <person name="Bustamante F.O."/>
            <person name="Brasileiro-Vidal A.C."/>
            <person name="Benko-Iseppon A.M."/>
        </authorList>
    </citation>
    <scope>NUCLEOTIDE SEQUENCE [LARGE SCALE GENOMIC DNA]</scope>
    <source>
        <tissue evidence="2">Leaves</tissue>
    </source>
</reference>
<gene>
    <name evidence="2" type="ORF">PIB30_045454</name>
</gene>
<dbReference type="PANTHER" id="PTHR34835">
    <property type="entry name" value="OS07G0283600 PROTEIN-RELATED"/>
    <property type="match status" value="1"/>
</dbReference>
<feature type="compositionally biased region" description="Basic and acidic residues" evidence="1">
    <location>
        <begin position="212"/>
        <end position="222"/>
    </location>
</feature>
<feature type="compositionally biased region" description="Polar residues" evidence="1">
    <location>
        <begin position="610"/>
        <end position="620"/>
    </location>
</feature>
<feature type="region of interest" description="Disordered" evidence="1">
    <location>
        <begin position="210"/>
        <end position="242"/>
    </location>
</feature>